<dbReference type="STRING" id="6832.A0A553NDZ8"/>
<gene>
    <name evidence="3" type="ORF">TCAL_16566</name>
</gene>
<dbReference type="InterPro" id="IPR045140">
    <property type="entry name" value="SHCBP1-like"/>
</dbReference>
<feature type="region of interest" description="Disordered" evidence="1">
    <location>
        <begin position="42"/>
        <end position="67"/>
    </location>
</feature>
<sequence length="491" mass="55873">MYDDMILHQKVLVVQTVARLPTKFGQRPPSLMKHTQIQASVMSEDHPPKGLPEEKNVDPAEGSTLNNGSIRIMKPATISMEVRRSVLRRILLQGQEEPDSDHTQDDAQDSDDEPLSSQDVPDAWRDYLKASLPKGNWLALWDANPSDELDSRRASQDLRHDSSTSNRRSSMTMVDVLCYNWQDFSARVAVMDPDLSGTGPFDESQSSVISCPALEEDELSVPLMELLVIQDEDKARHELELAAYALNQFQFFHRYLWRPWDNEQAEPTSGPAWFLTHLNLRLDLYTQHQVQGNRSPIWVRTQALIREYTALNHEWNDLHAQLDASHDLALEDLEPSFTHLELKMMEIRRQGDLVENLARRGNLQRAQLQELRRKRDVGVTVCHIVRNDQSTSALFDLLERAKSQAFIHEDTVLKFYSSPDQAIEHCLMGDMVLFASGSYGILELGELRLGGTIAGLGDRPKDTYVISSVQYDFLDDTPNLKVVNLTLICDT</sequence>
<dbReference type="PANTHER" id="PTHR14695:SF4">
    <property type="entry name" value="PROTEIN NESSUN DORMA"/>
    <property type="match status" value="1"/>
</dbReference>
<dbReference type="EMBL" id="VCGU01000458">
    <property type="protein sequence ID" value="TRY63674.1"/>
    <property type="molecule type" value="Genomic_DNA"/>
</dbReference>
<comment type="caution">
    <text evidence="3">The sequence shown here is derived from an EMBL/GenBank/DDBJ whole genome shotgun (WGS) entry which is preliminary data.</text>
</comment>
<feature type="domain" description="SHC SH2" evidence="2">
    <location>
        <begin position="116"/>
        <end position="358"/>
    </location>
</feature>
<dbReference type="Proteomes" id="UP000318571">
    <property type="component" value="Chromosome 10"/>
</dbReference>
<evidence type="ECO:0000256" key="1">
    <source>
        <dbReference type="SAM" id="MobiDB-lite"/>
    </source>
</evidence>
<dbReference type="GO" id="GO:0007112">
    <property type="term" value="P:male meiosis cytokinesis"/>
    <property type="evidence" value="ECO:0007669"/>
    <property type="project" value="TreeGrafter"/>
</dbReference>
<keyword evidence="4" id="KW-1185">Reference proteome</keyword>
<name>A0A553NDZ8_TIGCA</name>
<dbReference type="InterPro" id="IPR057508">
    <property type="entry name" value="SHCBP-like_N"/>
</dbReference>
<feature type="compositionally biased region" description="Basic and acidic residues" evidence="1">
    <location>
        <begin position="43"/>
        <end position="58"/>
    </location>
</feature>
<reference evidence="3 4" key="1">
    <citation type="journal article" date="2018" name="Nat. Ecol. Evol.">
        <title>Genomic signatures of mitonuclear coevolution across populations of Tigriopus californicus.</title>
        <authorList>
            <person name="Barreto F.S."/>
            <person name="Watson E.T."/>
            <person name="Lima T.G."/>
            <person name="Willett C.S."/>
            <person name="Edmands S."/>
            <person name="Li W."/>
            <person name="Burton R.S."/>
        </authorList>
    </citation>
    <scope>NUCLEOTIDE SEQUENCE [LARGE SCALE GENOMIC DNA]</scope>
    <source>
        <strain evidence="3 4">San Diego</strain>
    </source>
</reference>
<dbReference type="PANTHER" id="PTHR14695">
    <property type="entry name" value="SHC SH2-DOMAIN BINDING PROTEIN 1-RELATED"/>
    <property type="match status" value="1"/>
</dbReference>
<dbReference type="GO" id="GO:0007283">
    <property type="term" value="P:spermatogenesis"/>
    <property type="evidence" value="ECO:0007669"/>
    <property type="project" value="TreeGrafter"/>
</dbReference>
<protein>
    <recommendedName>
        <fullName evidence="2">SHC SH2 domain-containing protein</fullName>
    </recommendedName>
</protein>
<evidence type="ECO:0000313" key="4">
    <source>
        <dbReference type="Proteomes" id="UP000318571"/>
    </source>
</evidence>
<evidence type="ECO:0000313" key="3">
    <source>
        <dbReference type="EMBL" id="TRY63674.1"/>
    </source>
</evidence>
<accession>A0A553NDZ8</accession>
<organism evidence="3 4">
    <name type="scientific">Tigriopus californicus</name>
    <name type="common">Marine copepod</name>
    <dbReference type="NCBI Taxonomy" id="6832"/>
    <lineage>
        <taxon>Eukaryota</taxon>
        <taxon>Metazoa</taxon>
        <taxon>Ecdysozoa</taxon>
        <taxon>Arthropoda</taxon>
        <taxon>Crustacea</taxon>
        <taxon>Multicrustacea</taxon>
        <taxon>Hexanauplia</taxon>
        <taxon>Copepoda</taxon>
        <taxon>Harpacticoida</taxon>
        <taxon>Harpacticidae</taxon>
        <taxon>Tigriopus</taxon>
    </lineage>
</organism>
<feature type="region of interest" description="Disordered" evidence="1">
    <location>
        <begin position="94"/>
        <end position="119"/>
    </location>
</feature>
<dbReference type="Pfam" id="PF23762">
    <property type="entry name" value="SHCBP_N"/>
    <property type="match status" value="1"/>
</dbReference>
<dbReference type="AlphaFoldDB" id="A0A553NDZ8"/>
<evidence type="ECO:0000259" key="2">
    <source>
        <dbReference type="Pfam" id="PF23762"/>
    </source>
</evidence>
<dbReference type="OMA" id="CHIVRND"/>
<proteinExistence type="predicted"/>